<dbReference type="Proteomes" id="UP001140066">
    <property type="component" value="Unassembled WGS sequence"/>
</dbReference>
<evidence type="ECO:0000313" key="2">
    <source>
        <dbReference type="Proteomes" id="UP001140066"/>
    </source>
</evidence>
<proteinExistence type="predicted"/>
<sequence length="227" mass="25602">MSPANSRSPDPITPTDDQQQRTVIYLDESPERNRLLGQAHYTSMSATGVSENIVRFMHAPLICGLTDLLKEQLTKYLPSGWLENPRMTFAMSNWGSATVMLTLVLYHWHDVFSRAFNRNLPTLIRESLPWVMRVEGLTECPQTTKPLPSPFCFKPFAYSSGSSAASPANGALDEEGQQEAERRAEARKLINLAKSMLAQCHLIESDTLQNYRKKIVEGWVAWCDTHS</sequence>
<name>A0ACC1KA43_9FUNG</name>
<gene>
    <name evidence="1" type="ORF">GGI18_004366</name>
</gene>
<accession>A0ACC1KA43</accession>
<keyword evidence="2" id="KW-1185">Reference proteome</keyword>
<reference evidence="1" key="1">
    <citation type="submission" date="2022-07" db="EMBL/GenBank/DDBJ databases">
        <title>Phylogenomic reconstructions and comparative analyses of Kickxellomycotina fungi.</title>
        <authorList>
            <person name="Reynolds N.K."/>
            <person name="Stajich J.E."/>
            <person name="Barry K."/>
            <person name="Grigoriev I.V."/>
            <person name="Crous P."/>
            <person name="Smith M.E."/>
        </authorList>
    </citation>
    <scope>NUCLEOTIDE SEQUENCE</scope>
    <source>
        <strain evidence="1">BCRC 34191</strain>
    </source>
</reference>
<evidence type="ECO:0000313" key="1">
    <source>
        <dbReference type="EMBL" id="KAJ2776356.1"/>
    </source>
</evidence>
<comment type="caution">
    <text evidence="1">The sequence shown here is derived from an EMBL/GenBank/DDBJ whole genome shotgun (WGS) entry which is preliminary data.</text>
</comment>
<organism evidence="1 2">
    <name type="scientific">Coemansia linderi</name>
    <dbReference type="NCBI Taxonomy" id="2663919"/>
    <lineage>
        <taxon>Eukaryota</taxon>
        <taxon>Fungi</taxon>
        <taxon>Fungi incertae sedis</taxon>
        <taxon>Zoopagomycota</taxon>
        <taxon>Kickxellomycotina</taxon>
        <taxon>Kickxellomycetes</taxon>
        <taxon>Kickxellales</taxon>
        <taxon>Kickxellaceae</taxon>
        <taxon>Coemansia</taxon>
    </lineage>
</organism>
<dbReference type="EMBL" id="JANBUK010001964">
    <property type="protein sequence ID" value="KAJ2776356.1"/>
    <property type="molecule type" value="Genomic_DNA"/>
</dbReference>
<protein>
    <submittedName>
        <fullName evidence="1">Uncharacterized protein</fullName>
    </submittedName>
</protein>